<dbReference type="PANTHER" id="PTHR43675">
    <property type="entry name" value="ARSENITE METHYLTRANSFERASE"/>
    <property type="match status" value="1"/>
</dbReference>
<organism evidence="1 2">
    <name type="scientific">Strongylus vulgaris</name>
    <name type="common">Blood worm</name>
    <dbReference type="NCBI Taxonomy" id="40348"/>
    <lineage>
        <taxon>Eukaryota</taxon>
        <taxon>Metazoa</taxon>
        <taxon>Ecdysozoa</taxon>
        <taxon>Nematoda</taxon>
        <taxon>Chromadorea</taxon>
        <taxon>Rhabditida</taxon>
        <taxon>Rhabditina</taxon>
        <taxon>Rhabditomorpha</taxon>
        <taxon>Strongyloidea</taxon>
        <taxon>Strongylidae</taxon>
        <taxon>Strongylus</taxon>
    </lineage>
</organism>
<dbReference type="CDD" id="cd02440">
    <property type="entry name" value="AdoMet_MTases"/>
    <property type="match status" value="1"/>
</dbReference>
<evidence type="ECO:0008006" key="3">
    <source>
        <dbReference type="Google" id="ProtNLM"/>
    </source>
</evidence>
<gene>
    <name evidence="1" type="ORF">SVUK_LOCUS4255</name>
</gene>
<protein>
    <recommendedName>
        <fullName evidence="3">Methyltransferase type 11 domain-containing protein</fullName>
    </recommendedName>
</protein>
<proteinExistence type="predicted"/>
<dbReference type="OrthoDB" id="15794at2759"/>
<reference evidence="1 2" key="1">
    <citation type="submission" date="2018-11" db="EMBL/GenBank/DDBJ databases">
        <authorList>
            <consortium name="Pathogen Informatics"/>
        </authorList>
    </citation>
    <scope>NUCLEOTIDE SEQUENCE [LARGE SCALE GENOMIC DNA]</scope>
</reference>
<name>A0A3P7IYE5_STRVU</name>
<dbReference type="SUPFAM" id="SSF53335">
    <property type="entry name" value="S-adenosyl-L-methionine-dependent methyltransferases"/>
    <property type="match status" value="1"/>
</dbReference>
<dbReference type="InterPro" id="IPR026669">
    <property type="entry name" value="Arsenite_MeTrfase-like"/>
</dbReference>
<dbReference type="InterPro" id="IPR029063">
    <property type="entry name" value="SAM-dependent_MTases_sf"/>
</dbReference>
<dbReference type="PANTHER" id="PTHR43675:SF1">
    <property type="entry name" value="RIKEN CDNA 2700097O09 GENE"/>
    <property type="match status" value="1"/>
</dbReference>
<dbReference type="Proteomes" id="UP000270094">
    <property type="component" value="Unassembled WGS sequence"/>
</dbReference>
<accession>A0A3P7IYE5</accession>
<evidence type="ECO:0000313" key="2">
    <source>
        <dbReference type="Proteomes" id="UP000270094"/>
    </source>
</evidence>
<dbReference type="EMBL" id="UYYB01011624">
    <property type="protein sequence ID" value="VDM69257.1"/>
    <property type="molecule type" value="Genomic_DNA"/>
</dbReference>
<keyword evidence="2" id="KW-1185">Reference proteome</keyword>
<dbReference type="Gene3D" id="3.40.50.150">
    <property type="entry name" value="Vaccinia Virus protein VP39"/>
    <property type="match status" value="1"/>
</dbReference>
<evidence type="ECO:0000313" key="1">
    <source>
        <dbReference type="EMBL" id="VDM69257.1"/>
    </source>
</evidence>
<dbReference type="AlphaFoldDB" id="A0A3P7IYE5"/>
<sequence>MNEEFVKLQENIIKDFNLQNVEVVHADVRNRADLVSQADMIIMNNVFSFFMDRDEQAECFEFIHKHAKKGCLIVHNPDIGTVLAHLKLTFQTQEWLEVISTNEECEMFANGDQDVLSDCEMLGFYSVR</sequence>
<dbReference type="GO" id="GO:0008168">
    <property type="term" value="F:methyltransferase activity"/>
    <property type="evidence" value="ECO:0007669"/>
    <property type="project" value="TreeGrafter"/>
</dbReference>